<keyword evidence="2" id="KW-1185">Reference proteome</keyword>
<reference evidence="1 2" key="1">
    <citation type="journal article" date="2019" name="Commun. Biol.">
        <title>The bagworm genome reveals a unique fibroin gene that provides high tensile strength.</title>
        <authorList>
            <person name="Kono N."/>
            <person name="Nakamura H."/>
            <person name="Ohtoshi R."/>
            <person name="Tomita M."/>
            <person name="Numata K."/>
            <person name="Arakawa K."/>
        </authorList>
    </citation>
    <scope>NUCLEOTIDE SEQUENCE [LARGE SCALE GENOMIC DNA]</scope>
</reference>
<evidence type="ECO:0000313" key="2">
    <source>
        <dbReference type="Proteomes" id="UP000299102"/>
    </source>
</evidence>
<accession>A0A4C1XU99</accession>
<dbReference type="Proteomes" id="UP000299102">
    <property type="component" value="Unassembled WGS sequence"/>
</dbReference>
<proteinExistence type="predicted"/>
<protein>
    <submittedName>
        <fullName evidence="1">Uncharacterized protein</fullName>
    </submittedName>
</protein>
<organism evidence="1 2">
    <name type="scientific">Eumeta variegata</name>
    <name type="common">Bagworm moth</name>
    <name type="synonym">Eumeta japonica</name>
    <dbReference type="NCBI Taxonomy" id="151549"/>
    <lineage>
        <taxon>Eukaryota</taxon>
        <taxon>Metazoa</taxon>
        <taxon>Ecdysozoa</taxon>
        <taxon>Arthropoda</taxon>
        <taxon>Hexapoda</taxon>
        <taxon>Insecta</taxon>
        <taxon>Pterygota</taxon>
        <taxon>Neoptera</taxon>
        <taxon>Endopterygota</taxon>
        <taxon>Lepidoptera</taxon>
        <taxon>Glossata</taxon>
        <taxon>Ditrysia</taxon>
        <taxon>Tineoidea</taxon>
        <taxon>Psychidae</taxon>
        <taxon>Oiketicinae</taxon>
        <taxon>Eumeta</taxon>
    </lineage>
</organism>
<dbReference type="EMBL" id="BGZK01000938">
    <property type="protein sequence ID" value="GBP65745.1"/>
    <property type="molecule type" value="Genomic_DNA"/>
</dbReference>
<name>A0A4C1XU99_EUMVA</name>
<evidence type="ECO:0000313" key="1">
    <source>
        <dbReference type="EMBL" id="GBP65745.1"/>
    </source>
</evidence>
<dbReference type="AlphaFoldDB" id="A0A4C1XU99"/>
<comment type="caution">
    <text evidence="1">The sequence shown here is derived from an EMBL/GenBank/DDBJ whole genome shotgun (WGS) entry which is preliminary data.</text>
</comment>
<sequence>MPFWDPNEPGAFAPRALKEKTESGTIYSRMTDTILAVNPIKIEGDFPRRRPARPRPPGALAPSRIWISQWSTALAKNSVVTFRGRVTAADYRLGRAADCGRASRDLNNTPRYLSSVIEL</sequence>
<gene>
    <name evidence="1" type="ORF">EVAR_44390_1</name>
</gene>